<evidence type="ECO:0000313" key="6">
    <source>
        <dbReference type="Proteomes" id="UP000037392"/>
    </source>
</evidence>
<evidence type="ECO:0000256" key="1">
    <source>
        <dbReference type="ARBA" id="ARBA00004196"/>
    </source>
</evidence>
<dbReference type="PANTHER" id="PTHR32347:SF23">
    <property type="entry name" value="BLL5650 PROTEIN"/>
    <property type="match status" value="1"/>
</dbReference>
<protein>
    <recommendedName>
        <fullName evidence="7">Membrane fusion protein biotin-lipoyl like domain-containing protein</fullName>
    </recommendedName>
</protein>
<comment type="subcellular location">
    <subcellularLocation>
        <location evidence="1">Cell envelope</location>
    </subcellularLocation>
</comment>
<dbReference type="GO" id="GO:0030313">
    <property type="term" value="C:cell envelope"/>
    <property type="evidence" value="ECO:0007669"/>
    <property type="project" value="UniProtKB-SubCell"/>
</dbReference>
<comment type="caution">
    <text evidence="5">The sequence shown here is derived from an EMBL/GenBank/DDBJ whole genome shotgun (WGS) entry which is preliminary data.</text>
</comment>
<gene>
    <name evidence="5" type="ORF">HMPREF9470_03978</name>
</gene>
<dbReference type="GeneID" id="93161660"/>
<feature type="coiled-coil region" evidence="3">
    <location>
        <begin position="121"/>
        <end position="309"/>
    </location>
</feature>
<dbReference type="Proteomes" id="UP000037392">
    <property type="component" value="Unassembled WGS sequence"/>
</dbReference>
<organism evidence="5 6">
    <name type="scientific">[Clostridium] citroniae WAL-19142</name>
    <dbReference type="NCBI Taxonomy" id="742734"/>
    <lineage>
        <taxon>Bacteria</taxon>
        <taxon>Bacillati</taxon>
        <taxon>Bacillota</taxon>
        <taxon>Clostridia</taxon>
        <taxon>Lachnospirales</taxon>
        <taxon>Lachnospiraceae</taxon>
        <taxon>Enterocloster</taxon>
    </lineage>
</organism>
<proteinExistence type="predicted"/>
<evidence type="ECO:0008006" key="7">
    <source>
        <dbReference type="Google" id="ProtNLM"/>
    </source>
</evidence>
<name>A0A0J9BUR3_9FIRM</name>
<dbReference type="AlphaFoldDB" id="A0A0J9BUR3"/>
<feature type="coiled-coil region" evidence="3">
    <location>
        <begin position="367"/>
        <end position="426"/>
    </location>
</feature>
<feature type="transmembrane region" description="Helical" evidence="4">
    <location>
        <begin position="33"/>
        <end position="52"/>
    </location>
</feature>
<dbReference type="PATRIC" id="fig|742734.4.peg.4264"/>
<dbReference type="EMBL" id="ADLK01000029">
    <property type="protein sequence ID" value="KMW16478.1"/>
    <property type="molecule type" value="Genomic_DNA"/>
</dbReference>
<evidence type="ECO:0000256" key="3">
    <source>
        <dbReference type="SAM" id="Coils"/>
    </source>
</evidence>
<dbReference type="RefSeq" id="WP_048930556.1">
    <property type="nucleotide sequence ID" value="NZ_KQ235881.1"/>
</dbReference>
<evidence type="ECO:0000256" key="2">
    <source>
        <dbReference type="ARBA" id="ARBA00023054"/>
    </source>
</evidence>
<evidence type="ECO:0000313" key="5">
    <source>
        <dbReference type="EMBL" id="KMW16478.1"/>
    </source>
</evidence>
<dbReference type="InterPro" id="IPR050465">
    <property type="entry name" value="UPF0194_transport"/>
</dbReference>
<accession>A0A0J9BUR3</accession>
<evidence type="ECO:0000256" key="4">
    <source>
        <dbReference type="SAM" id="Phobius"/>
    </source>
</evidence>
<sequence>MRLHIGEKIREQKAMLISGKKYRPLIEERVQRMAVYLMIGFFAFMFVCTIISRASHSFTTAHVAVSSMTSKTLMNRAEMEGIIHAAAEKGISLPDGLKVVSVNAGEGKPVDRGEILIEFDKPSVEEQIKKLEEEIHILNLRIDLSADNGGNDVIEAQRTLEDAQKAYERIAAKYARAEMRLKEDYTKLEETLADAEKNLINKAEALVKEARENLQNVREDAEDAIRAAEQALDEESENLDDSEDGYQQALETYEQAKDELNMANQRVSEIKEAIAGKQPDDAADYTEELKEAEEELSIAQKAFNQAKKELSKADYTSSSYDRADDNLDSIKRRWRRNIDKAKDALYKAETVLEAVREGNDFSTESAVSEAQSAIDAAREALNRARRESEDNQYSEEEELYAAGRAVETAQAALEDARRQADVLQKEGEIDRITCESERSDKEKSRAALQEILDNGGCLLAPAPGTVVRTLERGDKTKEGEDAVILSSADRGFVFEGKLDKDSARRFSAGDKGELHYKLDGSTQKADVEIHSISTPDESDQVLVTAVLSEGGYTSGMPAQLFLSRKSETYQNCLPLTALRSDSAGDHVFVLRRQSSVLGTEWVIARVDITVKERDSQTMYVDGALTYSDQVVISSNKIISEGDRVRIEK</sequence>
<keyword evidence="4" id="KW-1133">Transmembrane helix</keyword>
<dbReference type="OrthoDB" id="2063580at2"/>
<reference evidence="5 6" key="1">
    <citation type="submission" date="2011-04" db="EMBL/GenBank/DDBJ databases">
        <title>The Genome Sequence of Clostridium citroniae WAL-19142.</title>
        <authorList>
            <consortium name="The Broad Institute Genome Sequencing Platform"/>
            <person name="Earl A."/>
            <person name="Ward D."/>
            <person name="Feldgarden M."/>
            <person name="Gevers D."/>
            <person name="Warren Y.A."/>
            <person name="Tyrrell K.L."/>
            <person name="Citron D.M."/>
            <person name="Goldstein E.J."/>
            <person name="Daigneault M."/>
            <person name="Allen-Vercoe E."/>
            <person name="Young S.K."/>
            <person name="Zeng Q."/>
            <person name="Gargeya S."/>
            <person name="Fitzgerald M."/>
            <person name="Haas B."/>
            <person name="Abouelleil A."/>
            <person name="Alvarado L."/>
            <person name="Arachchi H.M."/>
            <person name="Berlin A."/>
            <person name="Brown A."/>
            <person name="Chapman S.B."/>
            <person name="Chen Z."/>
            <person name="Dunbar C."/>
            <person name="Freedman E."/>
            <person name="Gearin G."/>
            <person name="Gellesch M."/>
            <person name="Goldberg J."/>
            <person name="Griggs A."/>
            <person name="Gujja S."/>
            <person name="Heilman E.R."/>
            <person name="Heiman D."/>
            <person name="Howarth C."/>
            <person name="Larson L."/>
            <person name="Lui A."/>
            <person name="MacDonald P.J."/>
            <person name="Mehta T."/>
            <person name="Montmayeur A."/>
            <person name="Murphy C."/>
            <person name="Neiman D."/>
            <person name="Pearson M."/>
            <person name="Priest M."/>
            <person name="Roberts A."/>
            <person name="Saif S."/>
            <person name="Shea T."/>
            <person name="Shenoy N."/>
            <person name="Sisk P."/>
            <person name="Stolte C."/>
            <person name="Sykes S."/>
            <person name="White J."/>
            <person name="Yandava C."/>
            <person name="Wortman J."/>
            <person name="Nusbaum C."/>
            <person name="Birren B."/>
        </authorList>
    </citation>
    <scope>NUCLEOTIDE SEQUENCE [LARGE SCALE GENOMIC DNA]</scope>
    <source>
        <strain evidence="5 6">WAL-19142</strain>
    </source>
</reference>
<keyword evidence="4" id="KW-0812">Transmembrane</keyword>
<keyword evidence="4" id="KW-0472">Membrane</keyword>
<keyword evidence="2 3" id="KW-0175">Coiled coil</keyword>
<dbReference type="PANTHER" id="PTHR32347">
    <property type="entry name" value="EFFLUX SYSTEM COMPONENT YKNX-RELATED"/>
    <property type="match status" value="1"/>
</dbReference>
<dbReference type="Gene3D" id="2.40.420.20">
    <property type="match status" value="1"/>
</dbReference>